<dbReference type="PANTHER" id="PTHR30185">
    <property type="entry name" value="CRYPTIC BETA-GLUCOSIDE BGL OPERON ANTITERMINATOR"/>
    <property type="match status" value="1"/>
</dbReference>
<evidence type="ECO:0000313" key="8">
    <source>
        <dbReference type="EMBL" id="UYN56850.1"/>
    </source>
</evidence>
<dbReference type="Pfam" id="PF00359">
    <property type="entry name" value="PTS_EIIA_2"/>
    <property type="match status" value="1"/>
</dbReference>
<dbReference type="SMART" id="SM00420">
    <property type="entry name" value="HTH_DEOR"/>
    <property type="match status" value="1"/>
</dbReference>
<keyword evidence="10" id="KW-1185">Reference proteome</keyword>
<dbReference type="InterPro" id="IPR002178">
    <property type="entry name" value="PTS_EIIA_type-2_dom"/>
</dbReference>
<dbReference type="Pfam" id="PF00874">
    <property type="entry name" value="PRD"/>
    <property type="match status" value="2"/>
</dbReference>
<evidence type="ECO:0000313" key="10">
    <source>
        <dbReference type="Proteomes" id="UP001164790"/>
    </source>
</evidence>
<dbReference type="GO" id="GO:0003700">
    <property type="term" value="F:DNA-binding transcription factor activity"/>
    <property type="evidence" value="ECO:0007669"/>
    <property type="project" value="InterPro"/>
</dbReference>
<dbReference type="InterPro" id="IPR001034">
    <property type="entry name" value="DeoR_HTH"/>
</dbReference>
<keyword evidence="2" id="KW-0805">Transcription regulation</keyword>
<feature type="domain" description="PTS EIIA type-2" evidence="5">
    <location>
        <begin position="482"/>
        <end position="621"/>
    </location>
</feature>
<feature type="domain" description="PRD" evidence="6">
    <location>
        <begin position="273"/>
        <end position="380"/>
    </location>
</feature>
<dbReference type="SUPFAM" id="SSF46785">
    <property type="entry name" value="Winged helix' DNA-binding domain"/>
    <property type="match status" value="1"/>
</dbReference>
<dbReference type="CDD" id="cd00211">
    <property type="entry name" value="PTS_IIA_fru"/>
    <property type="match status" value="1"/>
</dbReference>
<dbReference type="InterPro" id="IPR013196">
    <property type="entry name" value="HTH_11"/>
</dbReference>
<dbReference type="InterPro" id="IPR050661">
    <property type="entry name" value="BglG_antiterminators"/>
</dbReference>
<dbReference type="InterPro" id="IPR016152">
    <property type="entry name" value="PTrfase/Anion_transptr"/>
</dbReference>
<accession>A0A4V1P279</accession>
<dbReference type="Pfam" id="PF08279">
    <property type="entry name" value="HTH_11"/>
    <property type="match status" value="1"/>
</dbReference>
<dbReference type="Gene3D" id="1.10.10.10">
    <property type="entry name" value="Winged helix-like DNA-binding domain superfamily/Winged helix DNA-binding domain"/>
    <property type="match status" value="1"/>
</dbReference>
<reference evidence="8" key="2">
    <citation type="submission" date="2022-10" db="EMBL/GenBank/DDBJ databases">
        <title>Comparative genomic analysis and in-vitro probiotic properties of the potential probiotic L. chiayiensis AACE 3.</title>
        <authorList>
            <person name="Kang X."/>
        </authorList>
    </citation>
    <scope>NUCLEOTIDE SEQUENCE</scope>
    <source>
        <strain evidence="8">AACE 3</strain>
    </source>
</reference>
<sequence>MPITVRQNTLLEYLAQAGQPLTSEDLAAHLGVSPKTVRNDIRVLNHIGKGVIIDSKRGVGYFIADNSKTHIMTHQNEENFQYEVLKAVIDSPQVNLYELADKLFISDSALMTMVSNLNNVIAQADPSLQIRRVNNDLLISGTEGQRRHVFNLFLAQEIREKNLPLDKYASYFAFSDLRELYSLINTLHEQEHIKMNGFAAISFVLHISVLLERVHEGNYVYQKQTDLDHDRCREYAEALKRLLEKKFQIALPDQELAYIYHLYLGQFQTVEPVNQTKLDQVIHQVLTAIREAFYVDFSRDIDLASYLRNHMESLYQRAQTNHFLINPLTSDIKTQYPFIYNLSVFAAVLFQKKLKFQIPDDEIAYIALHFLASYDTIQSERTKNILLITPYGLGNQRLIQVKLNQIENFEINVKNTPTVKDAQRVIHQTRNVDLVLTAELIHVNLGVPIFNYHGLLSNEDVDGISRLLQEGEKTTHQLVMEKFMDPRLFFPGRNLTHPEAVIRFLCQKLADNGDVDANYVNLVLERERLSSTAYENNHAIPHAIQRVARNSAIAVCSLPRAIDWNGKKVRLVLLLALTAERNSDFEDLFGELVKVLDSTSFVNRLARVTEFETFIKLCKEKVAMP</sequence>
<dbReference type="PROSITE" id="PS51372">
    <property type="entry name" value="PRD_2"/>
    <property type="match status" value="1"/>
</dbReference>
<dbReference type="SUPFAM" id="SSF63520">
    <property type="entry name" value="PTS-regulatory domain, PRD"/>
    <property type="match status" value="2"/>
</dbReference>
<organism evidence="7 9">
    <name type="scientific">Lacticaseibacillus chiayiensis</name>
    <dbReference type="NCBI Taxonomy" id="2100821"/>
    <lineage>
        <taxon>Bacteria</taxon>
        <taxon>Bacillati</taxon>
        <taxon>Bacillota</taxon>
        <taxon>Bacilli</taxon>
        <taxon>Lactobacillales</taxon>
        <taxon>Lactobacillaceae</taxon>
        <taxon>Lacticaseibacillus</taxon>
    </lineage>
</organism>
<dbReference type="Gene3D" id="1.10.1790.10">
    <property type="entry name" value="PRD domain"/>
    <property type="match status" value="2"/>
</dbReference>
<dbReference type="InterPro" id="IPR036388">
    <property type="entry name" value="WH-like_DNA-bd_sf"/>
</dbReference>
<dbReference type="InterPro" id="IPR036634">
    <property type="entry name" value="PRD_sf"/>
</dbReference>
<evidence type="ECO:0000259" key="6">
    <source>
        <dbReference type="PROSITE" id="PS51372"/>
    </source>
</evidence>
<keyword evidence="1" id="KW-0677">Repeat</keyword>
<evidence type="ECO:0000256" key="3">
    <source>
        <dbReference type="ARBA" id="ARBA00023159"/>
    </source>
</evidence>
<dbReference type="RefSeq" id="WP_129301646.1">
    <property type="nucleotide sequence ID" value="NZ_CP074378.1"/>
</dbReference>
<dbReference type="EMBL" id="CP107523">
    <property type="protein sequence ID" value="UYN56850.1"/>
    <property type="molecule type" value="Genomic_DNA"/>
</dbReference>
<dbReference type="Gene3D" id="3.40.930.10">
    <property type="entry name" value="Mannitol-specific EII, Chain A"/>
    <property type="match status" value="1"/>
</dbReference>
<name>A0A4V1P279_9LACO</name>
<proteinExistence type="predicted"/>
<gene>
    <name evidence="7" type="ORF">BVJ53_06120</name>
    <name evidence="8" type="ORF">OFW50_01740</name>
</gene>
<dbReference type="Proteomes" id="UP001164790">
    <property type="component" value="Chromosome"/>
</dbReference>
<evidence type="ECO:0000256" key="2">
    <source>
        <dbReference type="ARBA" id="ARBA00023015"/>
    </source>
</evidence>
<evidence type="ECO:0000313" key="9">
    <source>
        <dbReference type="Proteomes" id="UP000290475"/>
    </source>
</evidence>
<keyword evidence="3" id="KW-0010">Activator</keyword>
<dbReference type="PANTHER" id="PTHR30185:SF12">
    <property type="entry name" value="TRANSCRIPTIONAL REGULATOR MANR"/>
    <property type="match status" value="1"/>
</dbReference>
<dbReference type="EMBL" id="MSSM01000012">
    <property type="protein sequence ID" value="RXT26580.1"/>
    <property type="molecule type" value="Genomic_DNA"/>
</dbReference>
<reference evidence="7 9" key="1">
    <citation type="submission" date="2017-01" db="EMBL/GenBank/DDBJ databases">
        <title>Lactobacillus chiayiensis sp. nov., a lactic acid bacterium isolated from compost.</title>
        <authorList>
            <person name="Huang C.-H."/>
        </authorList>
    </citation>
    <scope>NUCLEOTIDE SEQUENCE [LARGE SCALE GENOMIC DNA]</scope>
    <source>
        <strain evidence="7">Chh01</strain>
        <strain evidence="9">chh01</strain>
    </source>
</reference>
<evidence type="ECO:0000256" key="4">
    <source>
        <dbReference type="ARBA" id="ARBA00023163"/>
    </source>
</evidence>
<dbReference type="InterPro" id="IPR011608">
    <property type="entry name" value="PRD"/>
</dbReference>
<dbReference type="Pfam" id="PF05043">
    <property type="entry name" value="Mga"/>
    <property type="match status" value="1"/>
</dbReference>
<evidence type="ECO:0000259" key="5">
    <source>
        <dbReference type="PROSITE" id="PS51094"/>
    </source>
</evidence>
<keyword evidence="4" id="KW-0804">Transcription</keyword>
<dbReference type="InterPro" id="IPR007737">
    <property type="entry name" value="Mga_HTH"/>
</dbReference>
<dbReference type="SUPFAM" id="SSF55804">
    <property type="entry name" value="Phoshotransferase/anion transport protein"/>
    <property type="match status" value="1"/>
</dbReference>
<dbReference type="AlphaFoldDB" id="A0A4V1P279"/>
<evidence type="ECO:0000256" key="1">
    <source>
        <dbReference type="ARBA" id="ARBA00022737"/>
    </source>
</evidence>
<protein>
    <submittedName>
        <fullName evidence="8">BglG family transcription antiterminator</fullName>
    </submittedName>
</protein>
<evidence type="ECO:0000313" key="7">
    <source>
        <dbReference type="EMBL" id="RXT26580.1"/>
    </source>
</evidence>
<dbReference type="PROSITE" id="PS51094">
    <property type="entry name" value="PTS_EIIA_TYPE_2"/>
    <property type="match status" value="1"/>
</dbReference>
<dbReference type="InterPro" id="IPR036390">
    <property type="entry name" value="WH_DNA-bd_sf"/>
</dbReference>
<dbReference type="Proteomes" id="UP000290475">
    <property type="component" value="Unassembled WGS sequence"/>
</dbReference>